<feature type="transmembrane region" description="Helical" evidence="1">
    <location>
        <begin position="221"/>
        <end position="239"/>
    </location>
</feature>
<comment type="caution">
    <text evidence="2">The sequence shown here is derived from an EMBL/GenBank/DDBJ whole genome shotgun (WGS) entry which is preliminary data.</text>
</comment>
<feature type="transmembrane region" description="Helical" evidence="1">
    <location>
        <begin position="180"/>
        <end position="200"/>
    </location>
</feature>
<protein>
    <submittedName>
        <fullName evidence="2">Uncharacterized protein</fullName>
    </submittedName>
</protein>
<reference evidence="2 3" key="1">
    <citation type="submission" date="2019-11" db="EMBL/GenBank/DDBJ databases">
        <title>Pedobacter sp. HMF7647 Genome sequencing and assembly.</title>
        <authorList>
            <person name="Kang H."/>
            <person name="Kim H."/>
            <person name="Joh K."/>
        </authorList>
    </citation>
    <scope>NUCLEOTIDE SEQUENCE [LARGE SCALE GENOMIC DNA]</scope>
    <source>
        <strain evidence="2 3">HMF7647</strain>
    </source>
</reference>
<evidence type="ECO:0000313" key="3">
    <source>
        <dbReference type="Proteomes" id="UP000466586"/>
    </source>
</evidence>
<keyword evidence="1" id="KW-0472">Membrane</keyword>
<accession>A0A7K1YFG6</accession>
<dbReference type="Proteomes" id="UP000466586">
    <property type="component" value="Unassembled WGS sequence"/>
</dbReference>
<keyword evidence="3" id="KW-1185">Reference proteome</keyword>
<dbReference type="EMBL" id="WVHT01000027">
    <property type="protein sequence ID" value="MXV53343.1"/>
    <property type="molecule type" value="Genomic_DNA"/>
</dbReference>
<dbReference type="AlphaFoldDB" id="A0A7K1YFG6"/>
<feature type="transmembrane region" description="Helical" evidence="1">
    <location>
        <begin position="154"/>
        <end position="174"/>
    </location>
</feature>
<gene>
    <name evidence="2" type="ORF">GS399_20480</name>
</gene>
<proteinExistence type="predicted"/>
<evidence type="ECO:0000256" key="1">
    <source>
        <dbReference type="SAM" id="Phobius"/>
    </source>
</evidence>
<organism evidence="2 3">
    <name type="scientific">Hufsiella arboris</name>
    <dbReference type="NCBI Taxonomy" id="2695275"/>
    <lineage>
        <taxon>Bacteria</taxon>
        <taxon>Pseudomonadati</taxon>
        <taxon>Bacteroidota</taxon>
        <taxon>Sphingobacteriia</taxon>
        <taxon>Sphingobacteriales</taxon>
        <taxon>Sphingobacteriaceae</taxon>
        <taxon>Hufsiella</taxon>
    </lineage>
</organism>
<dbReference type="RefSeq" id="WP_160846522.1">
    <property type="nucleotide sequence ID" value="NZ_WVHT01000027.1"/>
</dbReference>
<keyword evidence="1" id="KW-1133">Transmembrane helix</keyword>
<name>A0A7K1YFG6_9SPHI</name>
<keyword evidence="1" id="KW-0812">Transmembrane</keyword>
<evidence type="ECO:0000313" key="2">
    <source>
        <dbReference type="EMBL" id="MXV53343.1"/>
    </source>
</evidence>
<sequence length="249" mass="28622">MVKSSFVLLSSLCLGDSEVLSFRAQRKPVNVMGNYTNLLLFSILLLLTSCEGMVQGNGKIVSSTDGKPIEGTLIFWTVFNEKVYSDKTGHFEVGKFCGCVPECPKLEVVFFKKGYKTRYIDLNKKFDYKTDSLTIKMTPSATSEELKEGRWSSILQALLILVSIFNLGTLTYIVSNKTEYKMIWLVAMVIFSTTIEYNYFNGDHNIHLFNFLFQFSNIFGWYRYFIPTTAVVFWANHWFNKVPHKKTSN</sequence>